<dbReference type="EMBL" id="CP065217">
    <property type="protein sequence ID" value="QPL54822.1"/>
    <property type="molecule type" value="Genomic_DNA"/>
</dbReference>
<protein>
    <submittedName>
        <fullName evidence="1">Phage tail protein</fullName>
    </submittedName>
</protein>
<gene>
    <name evidence="1" type="ORF">I3X05_06795</name>
</gene>
<proteinExistence type="predicted"/>
<sequence length="144" mass="16011">MQLMDLMNIPYQDHGRALSGVDCWGFVRLVRHHHHKLPMLASFGAVSPDDKTGMTAGYQALVGQFKLTHPVDGAIACHFVGDTLVHVGVVVDENGLKVAHTGRKMGRPRLSRLAEFERMALITRYYIEHEYVSGLPEQVGPHQA</sequence>
<dbReference type="SUPFAM" id="SSF54001">
    <property type="entry name" value="Cysteine proteinases"/>
    <property type="match status" value="1"/>
</dbReference>
<dbReference type="Gene3D" id="3.90.1720.10">
    <property type="entry name" value="endopeptidase domain like (from Nostoc punctiforme)"/>
    <property type="match status" value="1"/>
</dbReference>
<organism evidence="1 2">
    <name type="scientific">Vibrio navarrensis</name>
    <dbReference type="NCBI Taxonomy" id="29495"/>
    <lineage>
        <taxon>Bacteria</taxon>
        <taxon>Pseudomonadati</taxon>
        <taxon>Pseudomonadota</taxon>
        <taxon>Gammaproteobacteria</taxon>
        <taxon>Vibrionales</taxon>
        <taxon>Vibrionaceae</taxon>
        <taxon>Vibrio</taxon>
    </lineage>
</organism>
<name>A0AAJ4IDE8_9VIBR</name>
<dbReference type="RefSeq" id="WP_337971068.1">
    <property type="nucleotide sequence ID" value="NZ_CP065217.1"/>
</dbReference>
<accession>A0AAJ4IDE8</accession>
<evidence type="ECO:0000313" key="1">
    <source>
        <dbReference type="EMBL" id="QPL54822.1"/>
    </source>
</evidence>
<dbReference type="InterPro" id="IPR038765">
    <property type="entry name" value="Papain-like_cys_pep_sf"/>
</dbReference>
<dbReference type="Proteomes" id="UP000594435">
    <property type="component" value="Chromosome 1"/>
</dbReference>
<dbReference type="AlphaFoldDB" id="A0AAJ4IDE8"/>
<evidence type="ECO:0000313" key="2">
    <source>
        <dbReference type="Proteomes" id="UP000594435"/>
    </source>
</evidence>
<reference evidence="1 2" key="1">
    <citation type="submission" date="2020-11" db="EMBL/GenBank/DDBJ databases">
        <title>Complete and Circularized Genome Assembly of a human isolate of Vibrio navarrensis biotype pommerensis with MiSeq and MinION Sequence Data.</title>
        <authorList>
            <person name="Schwartz K."/>
            <person name="Borowiak M."/>
            <person name="Deneke C."/>
            <person name="Balau V."/>
            <person name="Metelmann C."/>
            <person name="Strauch E."/>
        </authorList>
    </citation>
    <scope>NUCLEOTIDE SEQUENCE [LARGE SCALE GENOMIC DNA]</scope>
    <source>
        <strain evidence="1 2">20-VB00237</strain>
    </source>
</reference>